<dbReference type="RefSeq" id="WP_252759714.1">
    <property type="nucleotide sequence ID" value="NZ_JAMXLY010000001.1"/>
</dbReference>
<sequence>MKKIVYAAAMLVLFDGVFSSCSNKKKSNDIIVPKSVVAPAKKKATQSMSTSHDIRTTSWMGETYTIDVLRKSDTSLPLAQVDESTKYYDNRITVKVFRKDGGVFFNRSFTKSDFASYLDADTKSNGALLGVVFVKVDGDALQFAVSVGSPDATSDEYIPLDLKISHSGSVSISEDSSMDTGSDMQSEDED</sequence>
<gene>
    <name evidence="2" type="ORF">NG821_00610</name>
</gene>
<reference evidence="2 3" key="1">
    <citation type="submission" date="2022-06" db="EMBL/GenBank/DDBJ databases">
        <title>A taxonomic note on the genus Prevotella: Description of four novel genera and emended description of the genera Hallella and Xylanibacter.</title>
        <authorList>
            <person name="Hitch T.C.A."/>
        </authorList>
    </citation>
    <scope>NUCLEOTIDE SEQUENCE [LARGE SCALE GENOMIC DNA]</scope>
    <source>
        <strain evidence="2 3">DSM 100619</strain>
    </source>
</reference>
<dbReference type="InterPro" id="IPR031762">
    <property type="entry name" value="DUF4738"/>
</dbReference>
<dbReference type="EMBL" id="JAMXLY010000001">
    <property type="protein sequence ID" value="MCO6024358.1"/>
    <property type="molecule type" value="Genomic_DNA"/>
</dbReference>
<comment type="caution">
    <text evidence="2">The sequence shown here is derived from an EMBL/GenBank/DDBJ whole genome shotgun (WGS) entry which is preliminary data.</text>
</comment>
<feature type="compositionally biased region" description="Polar residues" evidence="1">
    <location>
        <begin position="169"/>
        <end position="184"/>
    </location>
</feature>
<organism evidence="2 3">
    <name type="scientific">Segatella cerevisiae</name>
    <dbReference type="NCBI Taxonomy" id="2053716"/>
    <lineage>
        <taxon>Bacteria</taxon>
        <taxon>Pseudomonadati</taxon>
        <taxon>Bacteroidota</taxon>
        <taxon>Bacteroidia</taxon>
        <taxon>Bacteroidales</taxon>
        <taxon>Prevotellaceae</taxon>
        <taxon>Segatella</taxon>
    </lineage>
</organism>
<evidence type="ECO:0000313" key="2">
    <source>
        <dbReference type="EMBL" id="MCO6024358.1"/>
    </source>
</evidence>
<accession>A0ABT1BVD7</accession>
<dbReference type="Proteomes" id="UP001204015">
    <property type="component" value="Unassembled WGS sequence"/>
</dbReference>
<proteinExistence type="predicted"/>
<keyword evidence="3" id="KW-1185">Reference proteome</keyword>
<name>A0ABT1BVD7_9BACT</name>
<dbReference type="Gene3D" id="2.40.128.510">
    <property type="entry name" value="Protein of unknown function DUF4738"/>
    <property type="match status" value="1"/>
</dbReference>
<dbReference type="Pfam" id="PF15889">
    <property type="entry name" value="DUF4738"/>
    <property type="match status" value="1"/>
</dbReference>
<evidence type="ECO:0000313" key="3">
    <source>
        <dbReference type="Proteomes" id="UP001204015"/>
    </source>
</evidence>
<protein>
    <submittedName>
        <fullName evidence="2">DUF4738 domain-containing protein</fullName>
    </submittedName>
</protein>
<evidence type="ECO:0000256" key="1">
    <source>
        <dbReference type="SAM" id="MobiDB-lite"/>
    </source>
</evidence>
<feature type="region of interest" description="Disordered" evidence="1">
    <location>
        <begin position="169"/>
        <end position="190"/>
    </location>
</feature>